<keyword evidence="2 4" id="KW-0378">Hydrolase</keyword>
<dbReference type="KEGG" id="aup:AsAng_0056900"/>
<dbReference type="RefSeq" id="WP_264790110.1">
    <property type="nucleotide sequence ID" value="NZ_AP026867.1"/>
</dbReference>
<protein>
    <submittedName>
        <fullName evidence="4">Alpha/beta hydrolase</fullName>
    </submittedName>
</protein>
<dbReference type="PANTHER" id="PTHR43798">
    <property type="entry name" value="MONOACYLGLYCEROL LIPASE"/>
    <property type="match status" value="1"/>
</dbReference>
<evidence type="ECO:0000256" key="1">
    <source>
        <dbReference type="ARBA" id="ARBA00010088"/>
    </source>
</evidence>
<dbReference type="InterPro" id="IPR029058">
    <property type="entry name" value="AB_hydrolase_fold"/>
</dbReference>
<evidence type="ECO:0000313" key="5">
    <source>
        <dbReference type="Proteomes" id="UP001060919"/>
    </source>
</evidence>
<evidence type="ECO:0000256" key="2">
    <source>
        <dbReference type="ARBA" id="ARBA00022801"/>
    </source>
</evidence>
<name>A0A915YKJ5_9BACT</name>
<sequence length="270" mass="30777">MILPFKDRFVTVLDKQLRIRCLNQTTDVNKPVLVFLHEGLGCIELWKDFPQRLAEATGLNAILYERQGYGKSESLDLPRSLNYLEIEAQEYLPALLKKLDIKKPILVGHSDGGTIALIYAALYSTQLVVAMAAHVLVERITIEGIQKAVQQYDKNTIGKKLEKYHGTKADDLFWAWANTWLNPDFRTWNIEHFLPQINCPTILIQGKEDEYATNHQLELIADRIGANATTVLLENCAHIPHIQAKEVLLDKVTSFIKKTRTITQERTTNL</sequence>
<proteinExistence type="inferred from homology"/>
<dbReference type="Gene3D" id="3.40.50.1820">
    <property type="entry name" value="alpha/beta hydrolase"/>
    <property type="match status" value="1"/>
</dbReference>
<dbReference type="Pfam" id="PF12697">
    <property type="entry name" value="Abhydrolase_6"/>
    <property type="match status" value="1"/>
</dbReference>
<dbReference type="AlphaFoldDB" id="A0A915YKJ5"/>
<keyword evidence="5" id="KW-1185">Reference proteome</keyword>
<dbReference type="GO" id="GO:0008233">
    <property type="term" value="F:peptidase activity"/>
    <property type="evidence" value="ECO:0007669"/>
    <property type="project" value="InterPro"/>
</dbReference>
<evidence type="ECO:0000259" key="3">
    <source>
        <dbReference type="Pfam" id="PF12697"/>
    </source>
</evidence>
<comment type="similarity">
    <text evidence="1">Belongs to the peptidase S33 family.</text>
</comment>
<dbReference type="PANTHER" id="PTHR43798:SF33">
    <property type="entry name" value="HYDROLASE, PUTATIVE (AFU_ORTHOLOGUE AFUA_2G14860)-RELATED"/>
    <property type="match status" value="1"/>
</dbReference>
<feature type="domain" description="AB hydrolase-1" evidence="3">
    <location>
        <begin position="33"/>
        <end position="247"/>
    </location>
</feature>
<gene>
    <name evidence="4" type="ORF">AsAng_0056900</name>
</gene>
<accession>A0A915YKJ5</accession>
<dbReference type="InterPro" id="IPR050266">
    <property type="entry name" value="AB_hydrolase_sf"/>
</dbReference>
<dbReference type="InterPro" id="IPR002410">
    <property type="entry name" value="Peptidase_S33"/>
</dbReference>
<dbReference type="GO" id="GO:0016020">
    <property type="term" value="C:membrane"/>
    <property type="evidence" value="ECO:0007669"/>
    <property type="project" value="TreeGrafter"/>
</dbReference>
<dbReference type="PRINTS" id="PR00793">
    <property type="entry name" value="PROAMNOPTASE"/>
</dbReference>
<dbReference type="InterPro" id="IPR000073">
    <property type="entry name" value="AB_hydrolase_1"/>
</dbReference>
<evidence type="ECO:0000313" key="4">
    <source>
        <dbReference type="EMBL" id="BDS14908.1"/>
    </source>
</evidence>
<dbReference type="GO" id="GO:0006508">
    <property type="term" value="P:proteolysis"/>
    <property type="evidence" value="ECO:0007669"/>
    <property type="project" value="InterPro"/>
</dbReference>
<organism evidence="4 5">
    <name type="scientific">Aureispira anguillae</name>
    <dbReference type="NCBI Taxonomy" id="2864201"/>
    <lineage>
        <taxon>Bacteria</taxon>
        <taxon>Pseudomonadati</taxon>
        <taxon>Bacteroidota</taxon>
        <taxon>Saprospiria</taxon>
        <taxon>Saprospirales</taxon>
        <taxon>Saprospiraceae</taxon>
        <taxon>Aureispira</taxon>
    </lineage>
</organism>
<dbReference type="EMBL" id="AP026867">
    <property type="protein sequence ID" value="BDS14908.1"/>
    <property type="molecule type" value="Genomic_DNA"/>
</dbReference>
<reference evidence="4" key="1">
    <citation type="submission" date="2022-09" db="EMBL/GenBank/DDBJ databases">
        <title>Aureispira anguillicida sp. nov., isolated from Leptocephalus of Japanese eel Anguilla japonica.</title>
        <authorList>
            <person name="Yuasa K."/>
            <person name="Mekata T."/>
            <person name="Ikunari K."/>
        </authorList>
    </citation>
    <scope>NUCLEOTIDE SEQUENCE</scope>
    <source>
        <strain evidence="4">EL160426</strain>
    </source>
</reference>
<dbReference type="Proteomes" id="UP001060919">
    <property type="component" value="Chromosome"/>
</dbReference>
<dbReference type="SUPFAM" id="SSF53474">
    <property type="entry name" value="alpha/beta-Hydrolases"/>
    <property type="match status" value="1"/>
</dbReference>